<protein>
    <recommendedName>
        <fullName evidence="3">Putative zinc-finger domain-containing protein</fullName>
    </recommendedName>
</protein>
<sequence length="289" mass="30863">MTTAPHAPRQEPCPDQALLLHGLLDGELDASNALRVEAHLEGCCACAEAYARLRAERQQRRQPGLRHRAPDALRERLAAAIAAEAAGAPAAPAPLAARTAPPGRPPREGGSVRSGVLRRIGGARGGLALALAACLAVFAVLPRGLEPGEPPLPDELVSGHVRSLLAAHLTDVTNSDQHGVKPWFAGRLDFAPPVVDLADRGFSLVGGRLDYINGRVVAALVYRRRDHVINLFIWPGTAAPGGLRRDRTSREGYSLLRWVQAGLTFWAVSDLNPTELSEFEQDFAARAPA</sequence>
<dbReference type="RefSeq" id="WP_128566110.1">
    <property type="nucleotide sequence ID" value="NZ_BPQH01000022.1"/>
</dbReference>
<dbReference type="InterPro" id="IPR027383">
    <property type="entry name" value="Znf_put"/>
</dbReference>
<dbReference type="Gene3D" id="1.10.10.1320">
    <property type="entry name" value="Anti-sigma factor, zinc-finger domain"/>
    <property type="match status" value="1"/>
</dbReference>
<keyword evidence="2" id="KW-0472">Membrane</keyword>
<evidence type="ECO:0000256" key="2">
    <source>
        <dbReference type="SAM" id="Phobius"/>
    </source>
</evidence>
<evidence type="ECO:0000313" key="5">
    <source>
        <dbReference type="Proteomes" id="UP001055167"/>
    </source>
</evidence>
<feature type="domain" description="Putative zinc-finger" evidence="3">
    <location>
        <begin position="19"/>
        <end position="46"/>
    </location>
</feature>
<organism evidence="4 5">
    <name type="scientific">Methylobacterium crusticola</name>
    <dbReference type="NCBI Taxonomy" id="1697972"/>
    <lineage>
        <taxon>Bacteria</taxon>
        <taxon>Pseudomonadati</taxon>
        <taxon>Pseudomonadota</taxon>
        <taxon>Alphaproteobacteria</taxon>
        <taxon>Hyphomicrobiales</taxon>
        <taxon>Methylobacteriaceae</taxon>
        <taxon>Methylobacterium</taxon>
    </lineage>
</organism>
<reference evidence="4" key="1">
    <citation type="journal article" date="2021" name="Front. Microbiol.">
        <title>Comprehensive Comparative Genomics and Phenotyping of Methylobacterium Species.</title>
        <authorList>
            <person name="Alessa O."/>
            <person name="Ogura Y."/>
            <person name="Fujitani Y."/>
            <person name="Takami H."/>
            <person name="Hayashi T."/>
            <person name="Sahin N."/>
            <person name="Tani A."/>
        </authorList>
    </citation>
    <scope>NUCLEOTIDE SEQUENCE</scope>
    <source>
        <strain evidence="4">KCTC 52305</strain>
    </source>
</reference>
<name>A0ABQ4R585_9HYPH</name>
<dbReference type="Pfam" id="PF13490">
    <property type="entry name" value="zf-HC2"/>
    <property type="match status" value="1"/>
</dbReference>
<gene>
    <name evidence="4" type="ORF">OPKNFCMD_5555</name>
</gene>
<keyword evidence="5" id="KW-1185">Reference proteome</keyword>
<dbReference type="InterPro" id="IPR041916">
    <property type="entry name" value="Anti_sigma_zinc_sf"/>
</dbReference>
<evidence type="ECO:0000256" key="1">
    <source>
        <dbReference type="SAM" id="MobiDB-lite"/>
    </source>
</evidence>
<proteinExistence type="predicted"/>
<dbReference type="Proteomes" id="UP001055167">
    <property type="component" value="Unassembled WGS sequence"/>
</dbReference>
<keyword evidence="2" id="KW-1133">Transmembrane helix</keyword>
<accession>A0ABQ4R585</accession>
<keyword evidence="2" id="KW-0812">Transmembrane</keyword>
<evidence type="ECO:0000313" key="4">
    <source>
        <dbReference type="EMBL" id="GJD52788.1"/>
    </source>
</evidence>
<feature type="compositionally biased region" description="Low complexity" evidence="1">
    <location>
        <begin position="90"/>
        <end position="101"/>
    </location>
</feature>
<dbReference type="EMBL" id="BPQH01000022">
    <property type="protein sequence ID" value="GJD52788.1"/>
    <property type="molecule type" value="Genomic_DNA"/>
</dbReference>
<feature type="transmembrane region" description="Helical" evidence="2">
    <location>
        <begin position="127"/>
        <end position="145"/>
    </location>
</feature>
<evidence type="ECO:0000259" key="3">
    <source>
        <dbReference type="Pfam" id="PF13490"/>
    </source>
</evidence>
<comment type="caution">
    <text evidence="4">The sequence shown here is derived from an EMBL/GenBank/DDBJ whole genome shotgun (WGS) entry which is preliminary data.</text>
</comment>
<feature type="region of interest" description="Disordered" evidence="1">
    <location>
        <begin position="90"/>
        <end position="113"/>
    </location>
</feature>
<reference evidence="4" key="2">
    <citation type="submission" date="2021-08" db="EMBL/GenBank/DDBJ databases">
        <authorList>
            <person name="Tani A."/>
            <person name="Ola A."/>
            <person name="Ogura Y."/>
            <person name="Katsura K."/>
            <person name="Hayashi T."/>
        </authorList>
    </citation>
    <scope>NUCLEOTIDE SEQUENCE</scope>
    <source>
        <strain evidence="4">KCTC 52305</strain>
    </source>
</reference>